<dbReference type="InterPro" id="IPR011042">
    <property type="entry name" value="6-blade_b-propeller_TolB-like"/>
</dbReference>
<feature type="transmembrane region" description="Helical" evidence="2">
    <location>
        <begin position="219"/>
        <end position="238"/>
    </location>
</feature>
<proteinExistence type="predicted"/>
<feature type="transmembrane region" description="Helical" evidence="2">
    <location>
        <begin position="190"/>
        <end position="213"/>
    </location>
</feature>
<dbReference type="RefSeq" id="WP_193063979.1">
    <property type="nucleotide sequence ID" value="NZ_JBHSFT010000010.1"/>
</dbReference>
<reference evidence="4" key="1">
    <citation type="journal article" date="2019" name="Int. J. Syst. Evol. Microbiol.">
        <title>The Global Catalogue of Microorganisms (GCM) 10K type strain sequencing project: providing services to taxonomists for standard genome sequencing and annotation.</title>
        <authorList>
            <consortium name="The Broad Institute Genomics Platform"/>
            <consortium name="The Broad Institute Genome Sequencing Center for Infectious Disease"/>
            <person name="Wu L."/>
            <person name="Ma J."/>
        </authorList>
    </citation>
    <scope>NUCLEOTIDE SEQUENCE [LARGE SCALE GENOMIC DNA]</scope>
    <source>
        <strain evidence="4">CCUG 37257</strain>
    </source>
</reference>
<evidence type="ECO:0000256" key="1">
    <source>
        <dbReference type="SAM" id="MobiDB-lite"/>
    </source>
</evidence>
<gene>
    <name evidence="3" type="ORF">ACFO3P_07845</name>
</gene>
<protein>
    <submittedName>
        <fullName evidence="3">TolB family protein</fullName>
    </submittedName>
</protein>
<keyword evidence="2" id="KW-1133">Transmembrane helix</keyword>
<organism evidence="3 4">
    <name type="scientific">Oceanobacillus aidingensis</name>
    <dbReference type="NCBI Taxonomy" id="645964"/>
    <lineage>
        <taxon>Bacteria</taxon>
        <taxon>Bacillati</taxon>
        <taxon>Bacillota</taxon>
        <taxon>Bacilli</taxon>
        <taxon>Bacillales</taxon>
        <taxon>Bacillaceae</taxon>
        <taxon>Oceanobacillus</taxon>
    </lineage>
</organism>
<name>A0ABV9JWH7_9BACI</name>
<feature type="region of interest" description="Disordered" evidence="1">
    <location>
        <begin position="29"/>
        <end position="48"/>
    </location>
</feature>
<dbReference type="Proteomes" id="UP001595988">
    <property type="component" value="Unassembled WGS sequence"/>
</dbReference>
<sequence length="243" mass="27182">MGVVQFSEFDGEKEQVYSYSLEDSAVNETPSVVPKDTANARSFNEPQLSPDGEQLAFTQVSEESQEISLFKYELFLMDLETQEVERLTYLKTAVTSPVFFHDDNKIAFLENTNWSAEPAEYRLMTIDTATHDIEAVELDAPQSEEDNRLIQMLDRAVNSLTVAILYILLMSLLSVYLLHYAGKAYLPSIISFSLGILTFAASFVVAAAANAWYGMGLGMLAAGIFGCSIIILLFIFIYKRFVK</sequence>
<accession>A0ABV9JWH7</accession>
<comment type="caution">
    <text evidence="3">The sequence shown here is derived from an EMBL/GenBank/DDBJ whole genome shotgun (WGS) entry which is preliminary data.</text>
</comment>
<evidence type="ECO:0000256" key="2">
    <source>
        <dbReference type="SAM" id="Phobius"/>
    </source>
</evidence>
<dbReference type="EMBL" id="JBHSFT010000010">
    <property type="protein sequence ID" value="MFC4662107.1"/>
    <property type="molecule type" value="Genomic_DNA"/>
</dbReference>
<feature type="transmembrane region" description="Helical" evidence="2">
    <location>
        <begin position="156"/>
        <end position="178"/>
    </location>
</feature>
<dbReference type="SUPFAM" id="SSF82171">
    <property type="entry name" value="DPP6 N-terminal domain-like"/>
    <property type="match status" value="1"/>
</dbReference>
<evidence type="ECO:0000313" key="4">
    <source>
        <dbReference type="Proteomes" id="UP001595988"/>
    </source>
</evidence>
<dbReference type="Gene3D" id="2.120.10.30">
    <property type="entry name" value="TolB, C-terminal domain"/>
    <property type="match status" value="1"/>
</dbReference>
<keyword evidence="4" id="KW-1185">Reference proteome</keyword>
<keyword evidence="2" id="KW-0812">Transmembrane</keyword>
<keyword evidence="2" id="KW-0472">Membrane</keyword>
<evidence type="ECO:0000313" key="3">
    <source>
        <dbReference type="EMBL" id="MFC4662107.1"/>
    </source>
</evidence>